<evidence type="ECO:0000259" key="1">
    <source>
        <dbReference type="Pfam" id="PF03632"/>
    </source>
</evidence>
<dbReference type="Gene3D" id="1.50.10.10">
    <property type="match status" value="1"/>
</dbReference>
<proteinExistence type="predicted"/>
<dbReference type="GO" id="GO:0004553">
    <property type="term" value="F:hydrolase activity, hydrolyzing O-glycosyl compounds"/>
    <property type="evidence" value="ECO:0007669"/>
    <property type="project" value="TreeGrafter"/>
</dbReference>
<dbReference type="PANTHER" id="PTHR11051:SF13">
    <property type="entry name" value="GLYCOSYL TRANSFERASE"/>
    <property type="match status" value="1"/>
</dbReference>
<evidence type="ECO:0000313" key="2">
    <source>
        <dbReference type="EMBL" id="GAH46644.1"/>
    </source>
</evidence>
<protein>
    <recommendedName>
        <fullName evidence="1">Glycoside hydrolase family 65 central catalytic domain-containing protein</fullName>
    </recommendedName>
</protein>
<feature type="non-terminal residue" evidence="2">
    <location>
        <position position="397"/>
    </location>
</feature>
<dbReference type="Pfam" id="PF03632">
    <property type="entry name" value="Glyco_hydro_65m"/>
    <property type="match status" value="1"/>
</dbReference>
<comment type="caution">
    <text evidence="2">The sequence shown here is derived from an EMBL/GenBank/DDBJ whole genome shotgun (WGS) entry which is preliminary data.</text>
</comment>
<accession>X1GYF6</accession>
<sequence length="397" mass="43427">RVVGAAFAAAEADANAARQWFVAEIAAGEEITIEKYAAYAWTLPGGSESAADLYKSAQSTLDAAMPLGFDALARAQADEVAAFWRGADIGVDTADGRDEQALAFNLFHLFQSANRDGRGGIAAKGLTGEGYEGHVFWDSETFVLPVFAFTAPALMKPSLVWRYRALERARLHAREMGHARGALYPWRTIAGDECSAHYPSGSAQYHINAAIAFAVRLYVDATGDRAFLAEMGAEILIETARIWLQIGYFNARRDGAFCICAVTGPDEYTALVDNNYYTNRMAQEHLRYAAATMRTLEAQSPDVYAALANKLALSAAEIAEWSHAAEAMYLPYDEKLGIVAQDDTFLDKPLWDVKGTPPEKFPLLMHNHPLTLYRHQVCKQADALLAFVLADSAQVDP</sequence>
<dbReference type="EMBL" id="BARU01007632">
    <property type="protein sequence ID" value="GAH46644.1"/>
    <property type="molecule type" value="Genomic_DNA"/>
</dbReference>
<dbReference type="GO" id="GO:0005975">
    <property type="term" value="P:carbohydrate metabolic process"/>
    <property type="evidence" value="ECO:0007669"/>
    <property type="project" value="InterPro"/>
</dbReference>
<gene>
    <name evidence="2" type="ORF">S03H2_15038</name>
</gene>
<name>X1GYF6_9ZZZZ</name>
<organism evidence="2">
    <name type="scientific">marine sediment metagenome</name>
    <dbReference type="NCBI Taxonomy" id="412755"/>
    <lineage>
        <taxon>unclassified sequences</taxon>
        <taxon>metagenomes</taxon>
        <taxon>ecological metagenomes</taxon>
    </lineage>
</organism>
<dbReference type="SUPFAM" id="SSF48208">
    <property type="entry name" value="Six-hairpin glycosidases"/>
    <property type="match status" value="1"/>
</dbReference>
<dbReference type="InterPro" id="IPR005195">
    <property type="entry name" value="Glyco_hydro_65_M"/>
</dbReference>
<dbReference type="AlphaFoldDB" id="X1GYF6"/>
<dbReference type="PANTHER" id="PTHR11051">
    <property type="entry name" value="GLYCOSYL HYDROLASE-RELATED"/>
    <property type="match status" value="1"/>
</dbReference>
<dbReference type="InterPro" id="IPR008928">
    <property type="entry name" value="6-hairpin_glycosidase_sf"/>
</dbReference>
<feature type="domain" description="Glycoside hydrolase family 65 central catalytic" evidence="1">
    <location>
        <begin position="104"/>
        <end position="389"/>
    </location>
</feature>
<dbReference type="InterPro" id="IPR012341">
    <property type="entry name" value="6hp_glycosidase-like_sf"/>
</dbReference>
<feature type="non-terminal residue" evidence="2">
    <location>
        <position position="1"/>
    </location>
</feature>
<reference evidence="2" key="1">
    <citation type="journal article" date="2014" name="Front. Microbiol.">
        <title>High frequency of phylogenetically diverse reductive dehalogenase-homologous genes in deep subseafloor sedimentary metagenomes.</title>
        <authorList>
            <person name="Kawai M."/>
            <person name="Futagami T."/>
            <person name="Toyoda A."/>
            <person name="Takaki Y."/>
            <person name="Nishi S."/>
            <person name="Hori S."/>
            <person name="Arai W."/>
            <person name="Tsubouchi T."/>
            <person name="Morono Y."/>
            <person name="Uchiyama I."/>
            <person name="Ito T."/>
            <person name="Fujiyama A."/>
            <person name="Inagaki F."/>
            <person name="Takami H."/>
        </authorList>
    </citation>
    <scope>NUCLEOTIDE SEQUENCE</scope>
    <source>
        <strain evidence="2">Expedition CK06-06</strain>
    </source>
</reference>